<accession>A0ABT2WA64</accession>
<dbReference type="Proteomes" id="UP001208649">
    <property type="component" value="Unassembled WGS sequence"/>
</dbReference>
<sequence length="75" mass="8479">MSKSTLSAFKTLKRFFNYKFPESFLQCAAMFRDFTKVSCRVQEAFGGSGKHLAGVRETFPASGKSVARVQETFRK</sequence>
<comment type="caution">
    <text evidence="1">The sequence shown here is derived from an EMBL/GenBank/DDBJ whole genome shotgun (WGS) entry which is preliminary data.</text>
</comment>
<dbReference type="EMBL" id="JAOTEM010000006">
    <property type="protein sequence ID" value="MCU7619074.1"/>
    <property type="molecule type" value="Genomic_DNA"/>
</dbReference>
<keyword evidence="2" id="KW-1185">Reference proteome</keyword>
<proteinExistence type="predicted"/>
<evidence type="ECO:0000313" key="1">
    <source>
        <dbReference type="EMBL" id="MCU7619074.1"/>
    </source>
</evidence>
<organism evidence="1 2">
    <name type="scientific">Chryseobacterium edaphi</name>
    <dbReference type="NCBI Taxonomy" id="2976532"/>
    <lineage>
        <taxon>Bacteria</taxon>
        <taxon>Pseudomonadati</taxon>
        <taxon>Bacteroidota</taxon>
        <taxon>Flavobacteriia</taxon>
        <taxon>Flavobacteriales</taxon>
        <taxon>Weeksellaceae</taxon>
        <taxon>Chryseobacterium group</taxon>
        <taxon>Chryseobacterium</taxon>
    </lineage>
</organism>
<name>A0ABT2WA64_9FLAO</name>
<gene>
    <name evidence="1" type="ORF">NZ698_17995</name>
</gene>
<reference evidence="2" key="1">
    <citation type="submission" date="2023-07" db="EMBL/GenBank/DDBJ databases">
        <title>Chryseobacterium sp. strain PBS4-4 Genome sequencing and assembly.</title>
        <authorList>
            <person name="Jung Y."/>
        </authorList>
    </citation>
    <scope>NUCLEOTIDE SEQUENCE [LARGE SCALE GENOMIC DNA]</scope>
    <source>
        <strain evidence="2">PBS4-4</strain>
    </source>
</reference>
<evidence type="ECO:0000313" key="2">
    <source>
        <dbReference type="Proteomes" id="UP001208649"/>
    </source>
</evidence>
<dbReference type="RefSeq" id="WP_263004634.1">
    <property type="nucleotide sequence ID" value="NZ_JAOTEM010000006.1"/>
</dbReference>
<protein>
    <submittedName>
        <fullName evidence="1">Uncharacterized protein</fullName>
    </submittedName>
</protein>